<sequence length="216" mass="23539">MKYKHVLGTCALLAVILSGCGTASNGQANNTANAAGSSTNPAQQEQKQDQDAKQASQDKQQRPAMNQSQRQMMMTFSSLVQMDKQEGLAITKDQAAQMLPVVQESITKGEMSTDNQTKLLEKLTAEQKKFIDDAAARTPMRQGNSNGSSSDTKQKQALTEDQKKQMEEARQQREQQRADAAVNGQDNKDKQPRNGGPGGGKEIGQQLVELLQSKTK</sequence>
<feature type="region of interest" description="Disordered" evidence="1">
    <location>
        <begin position="135"/>
        <end position="216"/>
    </location>
</feature>
<name>A0ABW3UG85_9BACL</name>
<proteinExistence type="predicted"/>
<evidence type="ECO:0000313" key="3">
    <source>
        <dbReference type="EMBL" id="MFD1219324.1"/>
    </source>
</evidence>
<dbReference type="RefSeq" id="WP_345585186.1">
    <property type="nucleotide sequence ID" value="NZ_BAABJG010000002.1"/>
</dbReference>
<keyword evidence="4" id="KW-1185">Reference proteome</keyword>
<evidence type="ECO:0000256" key="1">
    <source>
        <dbReference type="SAM" id="MobiDB-lite"/>
    </source>
</evidence>
<feature type="compositionally biased region" description="Polar residues" evidence="1">
    <location>
        <begin position="141"/>
        <end position="151"/>
    </location>
</feature>
<feature type="signal peptide" evidence="2">
    <location>
        <begin position="1"/>
        <end position="23"/>
    </location>
</feature>
<organism evidence="3 4">
    <name type="scientific">Paenibacillus vulneris</name>
    <dbReference type="NCBI Taxonomy" id="1133364"/>
    <lineage>
        <taxon>Bacteria</taxon>
        <taxon>Bacillati</taxon>
        <taxon>Bacillota</taxon>
        <taxon>Bacilli</taxon>
        <taxon>Bacillales</taxon>
        <taxon>Paenibacillaceae</taxon>
        <taxon>Paenibacillus</taxon>
    </lineage>
</organism>
<feature type="compositionally biased region" description="Basic and acidic residues" evidence="1">
    <location>
        <begin position="152"/>
        <end position="177"/>
    </location>
</feature>
<feature type="chain" id="PRO_5045104007" description="Lipoprotein" evidence="2">
    <location>
        <begin position="24"/>
        <end position="216"/>
    </location>
</feature>
<comment type="caution">
    <text evidence="3">The sequence shown here is derived from an EMBL/GenBank/DDBJ whole genome shotgun (WGS) entry which is preliminary data.</text>
</comment>
<keyword evidence="2" id="KW-0732">Signal</keyword>
<protein>
    <recommendedName>
        <fullName evidence="5">Lipoprotein</fullName>
    </recommendedName>
</protein>
<feature type="compositionally biased region" description="Low complexity" evidence="1">
    <location>
        <begin position="31"/>
        <end position="45"/>
    </location>
</feature>
<evidence type="ECO:0000256" key="2">
    <source>
        <dbReference type="SAM" id="SignalP"/>
    </source>
</evidence>
<reference evidence="4" key="1">
    <citation type="journal article" date="2019" name="Int. J. Syst. Evol. Microbiol.">
        <title>The Global Catalogue of Microorganisms (GCM) 10K type strain sequencing project: providing services to taxonomists for standard genome sequencing and annotation.</title>
        <authorList>
            <consortium name="The Broad Institute Genomics Platform"/>
            <consortium name="The Broad Institute Genome Sequencing Center for Infectious Disease"/>
            <person name="Wu L."/>
            <person name="Ma J."/>
        </authorList>
    </citation>
    <scope>NUCLEOTIDE SEQUENCE [LARGE SCALE GENOMIC DNA]</scope>
    <source>
        <strain evidence="4">CCUG 53270</strain>
    </source>
</reference>
<accession>A0ABW3UG85</accession>
<feature type="region of interest" description="Disordered" evidence="1">
    <location>
        <begin position="31"/>
        <end position="68"/>
    </location>
</feature>
<gene>
    <name evidence="3" type="ORF">ACFQ4B_04275</name>
</gene>
<dbReference type="Proteomes" id="UP001597180">
    <property type="component" value="Unassembled WGS sequence"/>
</dbReference>
<dbReference type="PROSITE" id="PS51257">
    <property type="entry name" value="PROKAR_LIPOPROTEIN"/>
    <property type="match status" value="1"/>
</dbReference>
<evidence type="ECO:0008006" key="5">
    <source>
        <dbReference type="Google" id="ProtNLM"/>
    </source>
</evidence>
<evidence type="ECO:0000313" key="4">
    <source>
        <dbReference type="Proteomes" id="UP001597180"/>
    </source>
</evidence>
<dbReference type="EMBL" id="JBHTLU010000009">
    <property type="protein sequence ID" value="MFD1219324.1"/>
    <property type="molecule type" value="Genomic_DNA"/>
</dbReference>